<evidence type="ECO:0000313" key="1">
    <source>
        <dbReference type="EMBL" id="KIO10805.1"/>
    </source>
</evidence>
<proteinExistence type="predicted"/>
<reference evidence="1 2" key="1">
    <citation type="submission" date="2014-04" db="EMBL/GenBank/DDBJ databases">
        <authorList>
            <consortium name="DOE Joint Genome Institute"/>
            <person name="Kuo A."/>
            <person name="Kohler A."/>
            <person name="Costa M.D."/>
            <person name="Nagy L.G."/>
            <person name="Floudas D."/>
            <person name="Copeland A."/>
            <person name="Barry K.W."/>
            <person name="Cichocki N."/>
            <person name="Veneault-Fourrey C."/>
            <person name="LaButti K."/>
            <person name="Lindquist E.A."/>
            <person name="Lipzen A."/>
            <person name="Lundell T."/>
            <person name="Morin E."/>
            <person name="Murat C."/>
            <person name="Sun H."/>
            <person name="Tunlid A."/>
            <person name="Henrissat B."/>
            <person name="Grigoriev I.V."/>
            <person name="Hibbett D.S."/>
            <person name="Martin F."/>
            <person name="Nordberg H.P."/>
            <person name="Cantor M.N."/>
            <person name="Hua S.X."/>
        </authorList>
    </citation>
    <scope>NUCLEOTIDE SEQUENCE [LARGE SCALE GENOMIC DNA]</scope>
    <source>
        <strain evidence="1 2">Marx 270</strain>
    </source>
</reference>
<organism evidence="1 2">
    <name type="scientific">Pisolithus tinctorius Marx 270</name>
    <dbReference type="NCBI Taxonomy" id="870435"/>
    <lineage>
        <taxon>Eukaryota</taxon>
        <taxon>Fungi</taxon>
        <taxon>Dikarya</taxon>
        <taxon>Basidiomycota</taxon>
        <taxon>Agaricomycotina</taxon>
        <taxon>Agaricomycetes</taxon>
        <taxon>Agaricomycetidae</taxon>
        <taxon>Boletales</taxon>
        <taxon>Sclerodermatineae</taxon>
        <taxon>Pisolithaceae</taxon>
        <taxon>Pisolithus</taxon>
    </lineage>
</organism>
<dbReference type="Proteomes" id="UP000054217">
    <property type="component" value="Unassembled WGS sequence"/>
</dbReference>
<keyword evidence="2" id="KW-1185">Reference proteome</keyword>
<dbReference type="EMBL" id="KN831951">
    <property type="protein sequence ID" value="KIO10805.1"/>
    <property type="molecule type" value="Genomic_DNA"/>
</dbReference>
<evidence type="ECO:0000313" key="2">
    <source>
        <dbReference type="Proteomes" id="UP000054217"/>
    </source>
</evidence>
<protein>
    <submittedName>
        <fullName evidence="1">Uncharacterized protein</fullName>
    </submittedName>
</protein>
<dbReference type="HOGENOM" id="CLU_2470013_0_0_1"/>
<dbReference type="AlphaFoldDB" id="A0A0C3PAY2"/>
<dbReference type="InParanoid" id="A0A0C3PAY2"/>
<sequence>MDPFQLLHLTGGDLSPKHDAEREDWASGSAIIYWCGCVTRTQLSRTCCSKRRGRHRVSITGEVALLPRQSCNHRPIALVCTFWTTLLF</sequence>
<reference evidence="2" key="2">
    <citation type="submission" date="2015-01" db="EMBL/GenBank/DDBJ databases">
        <title>Evolutionary Origins and Diversification of the Mycorrhizal Mutualists.</title>
        <authorList>
            <consortium name="DOE Joint Genome Institute"/>
            <consortium name="Mycorrhizal Genomics Consortium"/>
            <person name="Kohler A."/>
            <person name="Kuo A."/>
            <person name="Nagy L.G."/>
            <person name="Floudas D."/>
            <person name="Copeland A."/>
            <person name="Barry K.W."/>
            <person name="Cichocki N."/>
            <person name="Veneault-Fourrey C."/>
            <person name="LaButti K."/>
            <person name="Lindquist E.A."/>
            <person name="Lipzen A."/>
            <person name="Lundell T."/>
            <person name="Morin E."/>
            <person name="Murat C."/>
            <person name="Riley R."/>
            <person name="Ohm R."/>
            <person name="Sun H."/>
            <person name="Tunlid A."/>
            <person name="Henrissat B."/>
            <person name="Grigoriev I.V."/>
            <person name="Hibbett D.S."/>
            <person name="Martin F."/>
        </authorList>
    </citation>
    <scope>NUCLEOTIDE SEQUENCE [LARGE SCALE GENOMIC DNA]</scope>
    <source>
        <strain evidence="2">Marx 270</strain>
    </source>
</reference>
<accession>A0A0C3PAY2</accession>
<name>A0A0C3PAY2_PISTI</name>
<gene>
    <name evidence="1" type="ORF">M404DRAFT_995269</name>
</gene>